<evidence type="ECO:0000256" key="4">
    <source>
        <dbReference type="ARBA" id="ARBA00022801"/>
    </source>
</evidence>
<dbReference type="PROSITE" id="PS00150">
    <property type="entry name" value="ACYLPHOSPHATASE_1"/>
    <property type="match status" value="1"/>
</dbReference>
<dbReference type="InterPro" id="IPR001792">
    <property type="entry name" value="Acylphosphatase-like_dom"/>
</dbReference>
<evidence type="ECO:0000256" key="7">
    <source>
        <dbReference type="RuleBase" id="RU004168"/>
    </source>
</evidence>
<dbReference type="InterPro" id="IPR017968">
    <property type="entry name" value="Acylphosphatase_CS"/>
</dbReference>
<evidence type="ECO:0000256" key="6">
    <source>
        <dbReference type="PROSITE-ProRule" id="PRU00520"/>
    </source>
</evidence>
<dbReference type="Gene3D" id="3.30.70.100">
    <property type="match status" value="1"/>
</dbReference>
<dbReference type="Proteomes" id="UP000279422">
    <property type="component" value="Unassembled WGS sequence"/>
</dbReference>
<dbReference type="NCBIfam" id="NF011016">
    <property type="entry name" value="PRK14444.1"/>
    <property type="match status" value="1"/>
</dbReference>
<comment type="similarity">
    <text evidence="1 7">Belongs to the acylphosphatase family.</text>
</comment>
<dbReference type="PANTHER" id="PTHR47268:SF4">
    <property type="entry name" value="ACYLPHOSPHATASE"/>
    <property type="match status" value="1"/>
</dbReference>
<evidence type="ECO:0000256" key="5">
    <source>
        <dbReference type="ARBA" id="ARBA00047645"/>
    </source>
</evidence>
<evidence type="ECO:0000313" key="10">
    <source>
        <dbReference type="Proteomes" id="UP000279422"/>
    </source>
</evidence>
<comment type="caution">
    <text evidence="9">The sequence shown here is derived from an EMBL/GenBank/DDBJ whole genome shotgun (WGS) entry which is preliminary data.</text>
</comment>
<dbReference type="EC" id="3.6.1.7" evidence="2 6"/>
<keyword evidence="4 6" id="KW-0378">Hydrolase</keyword>
<evidence type="ECO:0000256" key="1">
    <source>
        <dbReference type="ARBA" id="ARBA00005614"/>
    </source>
</evidence>
<dbReference type="InterPro" id="IPR020456">
    <property type="entry name" value="Acylphosphatase"/>
</dbReference>
<dbReference type="Pfam" id="PF00708">
    <property type="entry name" value="Acylphosphatase"/>
    <property type="match status" value="1"/>
</dbReference>
<evidence type="ECO:0000256" key="3">
    <source>
        <dbReference type="ARBA" id="ARBA00015991"/>
    </source>
</evidence>
<dbReference type="PROSITE" id="PS51160">
    <property type="entry name" value="ACYLPHOSPHATASE_3"/>
    <property type="match status" value="1"/>
</dbReference>
<dbReference type="GO" id="GO:0003998">
    <property type="term" value="F:acylphosphatase activity"/>
    <property type="evidence" value="ECO:0007669"/>
    <property type="project" value="UniProtKB-EC"/>
</dbReference>
<comment type="catalytic activity">
    <reaction evidence="5 6">
        <text>an acyl phosphate + H2O = a carboxylate + phosphate + H(+)</text>
        <dbReference type="Rhea" id="RHEA:14965"/>
        <dbReference type="ChEBI" id="CHEBI:15377"/>
        <dbReference type="ChEBI" id="CHEBI:15378"/>
        <dbReference type="ChEBI" id="CHEBI:29067"/>
        <dbReference type="ChEBI" id="CHEBI:43474"/>
        <dbReference type="ChEBI" id="CHEBI:59918"/>
        <dbReference type="EC" id="3.6.1.7"/>
    </reaction>
</comment>
<protein>
    <recommendedName>
        <fullName evidence="3 6">acylphosphatase</fullName>
        <ecNumber evidence="2 6">3.6.1.7</ecNumber>
    </recommendedName>
</protein>
<gene>
    <name evidence="9" type="ORF">DRJ00_04460</name>
</gene>
<dbReference type="EMBL" id="QMPZ01000051">
    <property type="protein sequence ID" value="RLE09316.1"/>
    <property type="molecule type" value="Genomic_DNA"/>
</dbReference>
<reference evidence="9 10" key="1">
    <citation type="submission" date="2018-06" db="EMBL/GenBank/DDBJ databases">
        <title>Extensive metabolic versatility and redundancy in microbially diverse, dynamic hydrothermal sediments.</title>
        <authorList>
            <person name="Dombrowski N."/>
            <person name="Teske A."/>
            <person name="Baker B.J."/>
        </authorList>
    </citation>
    <scope>NUCLEOTIDE SEQUENCE [LARGE SCALE GENOMIC DNA]</scope>
    <source>
        <strain evidence="9">B47_G16</strain>
    </source>
</reference>
<dbReference type="PANTHER" id="PTHR47268">
    <property type="entry name" value="ACYLPHOSPHATASE"/>
    <property type="match status" value="1"/>
</dbReference>
<feature type="domain" description="Acylphosphatase-like" evidence="8">
    <location>
        <begin position="5"/>
        <end position="92"/>
    </location>
</feature>
<evidence type="ECO:0000259" key="8">
    <source>
        <dbReference type="PROSITE" id="PS51160"/>
    </source>
</evidence>
<dbReference type="InterPro" id="IPR036046">
    <property type="entry name" value="Acylphosphatase-like_dom_sf"/>
</dbReference>
<name>A0A497E4C5_UNCAE</name>
<dbReference type="AlphaFoldDB" id="A0A497E4C5"/>
<evidence type="ECO:0000313" key="9">
    <source>
        <dbReference type="EMBL" id="RLE09316.1"/>
    </source>
</evidence>
<sequence>MSKVRAYVLISGRVQGVFFRSSAREQAYRLRVNGWIRNRWDGQVEAVFEGEEEDVLKMIEWCHKGPPGALVEDVKVRWEEYKGEFNTFFIRY</sequence>
<organism evidence="9 10">
    <name type="scientific">Aerophobetes bacterium</name>
    <dbReference type="NCBI Taxonomy" id="2030807"/>
    <lineage>
        <taxon>Bacteria</taxon>
        <taxon>Candidatus Aerophobota</taxon>
    </lineage>
</organism>
<evidence type="ECO:0000256" key="2">
    <source>
        <dbReference type="ARBA" id="ARBA00012150"/>
    </source>
</evidence>
<dbReference type="FunFam" id="3.30.70.100:FF:000012">
    <property type="entry name" value="Acylphosphatase"/>
    <property type="match status" value="1"/>
</dbReference>
<accession>A0A497E4C5</accession>
<dbReference type="SUPFAM" id="SSF54975">
    <property type="entry name" value="Acylphosphatase/BLUF domain-like"/>
    <property type="match status" value="1"/>
</dbReference>
<feature type="active site" evidence="6">
    <location>
        <position position="38"/>
    </location>
</feature>
<feature type="active site" evidence="6">
    <location>
        <position position="20"/>
    </location>
</feature>
<proteinExistence type="inferred from homology"/>